<dbReference type="Proteomes" id="UP001375370">
    <property type="component" value="Chromosome"/>
</dbReference>
<proteinExistence type="predicted"/>
<feature type="transmembrane region" description="Helical" evidence="6">
    <location>
        <begin position="185"/>
        <end position="210"/>
    </location>
</feature>
<dbReference type="Pfam" id="PF02653">
    <property type="entry name" value="BPD_transp_2"/>
    <property type="match status" value="1"/>
</dbReference>
<feature type="transmembrane region" description="Helical" evidence="6">
    <location>
        <begin position="265"/>
        <end position="282"/>
    </location>
</feature>
<comment type="subcellular location">
    <subcellularLocation>
        <location evidence="1">Cell membrane</location>
        <topology evidence="1">Multi-pass membrane protein</topology>
    </subcellularLocation>
</comment>
<feature type="transmembrane region" description="Helical" evidence="6">
    <location>
        <begin position="59"/>
        <end position="82"/>
    </location>
</feature>
<keyword evidence="3 6" id="KW-0812">Transmembrane</keyword>
<dbReference type="PANTHER" id="PTHR30482:SF1">
    <property type="entry name" value="BRANCHED-CHAIN AMINO ACID TRANSPORT PERMEASE PROTEIN LIVM-RELATED"/>
    <property type="match status" value="1"/>
</dbReference>
<feature type="transmembrane region" description="Helical" evidence="6">
    <location>
        <begin position="34"/>
        <end position="53"/>
    </location>
</feature>
<accession>A0ABZ2J4U9</accession>
<organism evidence="7 8">
    <name type="scientific">Candidatus Dehalogenimonas loeffleri</name>
    <dbReference type="NCBI Taxonomy" id="3127115"/>
    <lineage>
        <taxon>Bacteria</taxon>
        <taxon>Bacillati</taxon>
        <taxon>Chloroflexota</taxon>
        <taxon>Dehalococcoidia</taxon>
        <taxon>Dehalococcoidales</taxon>
        <taxon>Dehalococcoidaceae</taxon>
        <taxon>Dehalogenimonas</taxon>
    </lineage>
</organism>
<reference evidence="7 8" key="1">
    <citation type="submission" date="2024-03" db="EMBL/GenBank/DDBJ databases">
        <title>A Dehalogenimonas Isolated from Estuarine Sediments Dihaloeliminates Chlorinated Alkanes.</title>
        <authorList>
            <person name="Yang Y."/>
            <person name="Wang H."/>
        </authorList>
    </citation>
    <scope>NUCLEOTIDE SEQUENCE [LARGE SCALE GENOMIC DNA]</scope>
    <source>
        <strain evidence="7 8">W</strain>
    </source>
</reference>
<feature type="transmembrane region" description="Helical" evidence="6">
    <location>
        <begin position="6"/>
        <end position="22"/>
    </location>
</feature>
<keyword evidence="5 6" id="KW-0472">Membrane</keyword>
<feature type="transmembrane region" description="Helical" evidence="6">
    <location>
        <begin position="222"/>
        <end position="244"/>
    </location>
</feature>
<evidence type="ECO:0000256" key="4">
    <source>
        <dbReference type="ARBA" id="ARBA00022989"/>
    </source>
</evidence>
<sequence>MEPLLVYALNALVYVGIFAIVAKSLNAEYGYTGLANFGKVAFFMIGAYGYALLVQAGVFWGLALVLAAVIASLFGLLISLPAIRLREDYLAIVTLTFGEILRIFFKAEDWLANGVWGINIPSVFAQGDFALRLWLNLALVAFVLLLSYLFMRYLANSPFGRIMRALRDDEVAADSIGKNRVKYKAIVFMVGSAMAGLGGALFANFVGYITPDSFLPIITFTIWMMVILGGPGSNIGVIVGAAAVQLFERGTIILKDYITLPIDPTNLQNIMFGLIIILILMYRPGGLFKESKINTLGTRRAMRWLNPSSK</sequence>
<dbReference type="RefSeq" id="WP_338738587.1">
    <property type="nucleotide sequence ID" value="NZ_CP146612.1"/>
</dbReference>
<protein>
    <submittedName>
        <fullName evidence="7">Branched-chain amino acid ABC transporter permease</fullName>
    </submittedName>
</protein>
<dbReference type="PANTHER" id="PTHR30482">
    <property type="entry name" value="HIGH-AFFINITY BRANCHED-CHAIN AMINO ACID TRANSPORT SYSTEM PERMEASE"/>
    <property type="match status" value="1"/>
</dbReference>
<dbReference type="EMBL" id="CP146612">
    <property type="protein sequence ID" value="WWX25931.1"/>
    <property type="molecule type" value="Genomic_DNA"/>
</dbReference>
<keyword evidence="8" id="KW-1185">Reference proteome</keyword>
<dbReference type="InterPro" id="IPR043428">
    <property type="entry name" value="LivM-like"/>
</dbReference>
<dbReference type="CDD" id="cd06581">
    <property type="entry name" value="TM_PBP1_LivM_like"/>
    <property type="match status" value="1"/>
</dbReference>
<evidence type="ECO:0000256" key="3">
    <source>
        <dbReference type="ARBA" id="ARBA00022692"/>
    </source>
</evidence>
<name>A0ABZ2J4U9_9CHLR</name>
<evidence type="ECO:0000313" key="7">
    <source>
        <dbReference type="EMBL" id="WWX25931.1"/>
    </source>
</evidence>
<evidence type="ECO:0000256" key="5">
    <source>
        <dbReference type="ARBA" id="ARBA00023136"/>
    </source>
</evidence>
<dbReference type="InterPro" id="IPR001851">
    <property type="entry name" value="ABC_transp_permease"/>
</dbReference>
<keyword evidence="2" id="KW-1003">Cell membrane</keyword>
<keyword evidence="4 6" id="KW-1133">Transmembrane helix</keyword>
<evidence type="ECO:0000256" key="2">
    <source>
        <dbReference type="ARBA" id="ARBA00022475"/>
    </source>
</evidence>
<feature type="transmembrane region" description="Helical" evidence="6">
    <location>
        <begin position="133"/>
        <end position="155"/>
    </location>
</feature>
<gene>
    <name evidence="7" type="ORF">V8247_02895</name>
</gene>
<evidence type="ECO:0000256" key="1">
    <source>
        <dbReference type="ARBA" id="ARBA00004651"/>
    </source>
</evidence>
<evidence type="ECO:0000313" key="8">
    <source>
        <dbReference type="Proteomes" id="UP001375370"/>
    </source>
</evidence>
<evidence type="ECO:0000256" key="6">
    <source>
        <dbReference type="SAM" id="Phobius"/>
    </source>
</evidence>